<gene>
    <name evidence="2" type="ORF">CCAP1982_LOCUS14610</name>
</gene>
<feature type="compositionally biased region" description="Polar residues" evidence="1">
    <location>
        <begin position="1"/>
        <end position="11"/>
    </location>
</feature>
<protein>
    <submittedName>
        <fullName evidence="2">(Mediterranean fruit fly) hypothetical protein</fullName>
    </submittedName>
</protein>
<name>A0A811V913_CERCA</name>
<feature type="compositionally biased region" description="Basic and acidic residues" evidence="1">
    <location>
        <begin position="13"/>
        <end position="23"/>
    </location>
</feature>
<accession>A0A811V913</accession>
<dbReference type="EMBL" id="CAJHJT010000034">
    <property type="protein sequence ID" value="CAD7006287.1"/>
    <property type="molecule type" value="Genomic_DNA"/>
</dbReference>
<reference evidence="2" key="1">
    <citation type="submission" date="2020-11" db="EMBL/GenBank/DDBJ databases">
        <authorList>
            <person name="Whitehead M."/>
        </authorList>
    </citation>
    <scope>NUCLEOTIDE SEQUENCE</scope>
    <source>
        <strain evidence="2">EGII</strain>
    </source>
</reference>
<proteinExistence type="predicted"/>
<evidence type="ECO:0000313" key="2">
    <source>
        <dbReference type="EMBL" id="CAD7006287.1"/>
    </source>
</evidence>
<dbReference type="AlphaFoldDB" id="A0A811V913"/>
<sequence>MAKKSNNSNYEFSVDHDPSDREEKSIMTTVTDFQLANEKKNFLCTLPLLDNHHKRKDYCTPGSNAIIYQSKQSHCNSHSSIVFDAAAAAAVNQTIHFPINQMVSVSATALRPLKLQIDENFINEI</sequence>
<dbReference type="Proteomes" id="UP000606786">
    <property type="component" value="Unassembled WGS sequence"/>
</dbReference>
<comment type="caution">
    <text evidence="2">The sequence shown here is derived from an EMBL/GenBank/DDBJ whole genome shotgun (WGS) entry which is preliminary data.</text>
</comment>
<feature type="region of interest" description="Disordered" evidence="1">
    <location>
        <begin position="1"/>
        <end position="23"/>
    </location>
</feature>
<keyword evidence="3" id="KW-1185">Reference proteome</keyword>
<organism evidence="2 3">
    <name type="scientific">Ceratitis capitata</name>
    <name type="common">Mediterranean fruit fly</name>
    <name type="synonym">Tephritis capitata</name>
    <dbReference type="NCBI Taxonomy" id="7213"/>
    <lineage>
        <taxon>Eukaryota</taxon>
        <taxon>Metazoa</taxon>
        <taxon>Ecdysozoa</taxon>
        <taxon>Arthropoda</taxon>
        <taxon>Hexapoda</taxon>
        <taxon>Insecta</taxon>
        <taxon>Pterygota</taxon>
        <taxon>Neoptera</taxon>
        <taxon>Endopterygota</taxon>
        <taxon>Diptera</taxon>
        <taxon>Brachycera</taxon>
        <taxon>Muscomorpha</taxon>
        <taxon>Tephritoidea</taxon>
        <taxon>Tephritidae</taxon>
        <taxon>Ceratitis</taxon>
        <taxon>Ceratitis</taxon>
    </lineage>
</organism>
<evidence type="ECO:0000313" key="3">
    <source>
        <dbReference type="Proteomes" id="UP000606786"/>
    </source>
</evidence>
<evidence type="ECO:0000256" key="1">
    <source>
        <dbReference type="SAM" id="MobiDB-lite"/>
    </source>
</evidence>